<protein>
    <recommendedName>
        <fullName evidence="3">Daxx N-terminal Rassf1C-interacting domain-containing protein</fullName>
    </recommendedName>
</protein>
<dbReference type="Gene3D" id="1.10.8.810">
    <property type="entry name" value="Daxx helical bundle domain"/>
    <property type="match status" value="1"/>
</dbReference>
<reference evidence="5" key="1">
    <citation type="submission" date="2003-08" db="EMBL/GenBank/DDBJ databases">
        <authorList>
            <person name="Birren B."/>
            <person name="Nusbaum C."/>
            <person name="Abebe A."/>
            <person name="Abouelleil A."/>
            <person name="Adekoya E."/>
            <person name="Ait-zahra M."/>
            <person name="Allen N."/>
            <person name="Allen T."/>
            <person name="An P."/>
            <person name="Anderson M."/>
            <person name="Anderson S."/>
            <person name="Arachchi H."/>
            <person name="Armbruster J."/>
            <person name="Bachantsang P."/>
            <person name="Baldwin J."/>
            <person name="Barry A."/>
            <person name="Bayul T."/>
            <person name="Blitshsteyn B."/>
            <person name="Bloom T."/>
            <person name="Blye J."/>
            <person name="Boguslavskiy L."/>
            <person name="Borowsky M."/>
            <person name="Boukhgalter B."/>
            <person name="Brunache A."/>
            <person name="Butler J."/>
            <person name="Calixte N."/>
            <person name="Calvo S."/>
            <person name="Camarata J."/>
            <person name="Campo K."/>
            <person name="Chang J."/>
            <person name="Cheshatsang Y."/>
            <person name="Citroen M."/>
            <person name="Collymore A."/>
            <person name="Considine T."/>
            <person name="Cook A."/>
            <person name="Cooke P."/>
            <person name="Corum B."/>
            <person name="Cuomo C."/>
            <person name="David R."/>
            <person name="Dawoe T."/>
            <person name="Degray S."/>
            <person name="Dodge S."/>
            <person name="Dooley K."/>
            <person name="Dorje P."/>
            <person name="Dorjee K."/>
            <person name="Dorris L."/>
            <person name="Duffey N."/>
            <person name="Dupes A."/>
            <person name="Elkins T."/>
            <person name="Engels R."/>
            <person name="Erickson J."/>
            <person name="Farina A."/>
            <person name="Faro S."/>
            <person name="Ferreira P."/>
            <person name="Fischer H."/>
            <person name="Fitzgerald M."/>
            <person name="Foley K."/>
            <person name="Gage D."/>
            <person name="Galagan J."/>
            <person name="Gearin G."/>
            <person name="Gnerre S."/>
            <person name="Gnirke A."/>
            <person name="Goyette A."/>
            <person name="Graham J."/>
            <person name="Grandbois E."/>
            <person name="Gyaltsen K."/>
            <person name="Hafez N."/>
            <person name="Hagopian D."/>
            <person name="Hagos B."/>
            <person name="Hall J."/>
            <person name="Hatcher B."/>
            <person name="Heller A."/>
            <person name="Higgins H."/>
            <person name="Honan T."/>
            <person name="Horn A."/>
            <person name="Houde N."/>
            <person name="Hughes L."/>
            <person name="Hulme W."/>
            <person name="Husby E."/>
            <person name="Iliev I."/>
            <person name="Jaffe D."/>
            <person name="Jones C."/>
            <person name="Kamal M."/>
            <person name="Kamat A."/>
            <person name="Kamvysselis M."/>
            <person name="Karlsson E."/>
            <person name="Kells C."/>
            <person name="Kieu A."/>
            <person name="Kisner P."/>
            <person name="Kodira C."/>
            <person name="Kulbokas E."/>
            <person name="Labutti K."/>
            <person name="Lama D."/>
            <person name="Landers T."/>
            <person name="Leger J."/>
            <person name="Levine S."/>
            <person name="Lewis D."/>
            <person name="Lewis T."/>
            <person name="Lindblad-toh K."/>
            <person name="Liu X."/>
            <person name="Lokyitsang T."/>
            <person name="Lokyitsang Y."/>
            <person name="Lucien O."/>
            <person name="Lui A."/>
            <person name="Ma L.J."/>
            <person name="Mabbitt R."/>
            <person name="Macdonald J."/>
            <person name="Maclean C."/>
            <person name="Major J."/>
            <person name="Manning J."/>
            <person name="Marabella R."/>
            <person name="Maru K."/>
            <person name="Matthews C."/>
            <person name="Mauceli E."/>
            <person name="Mccarthy M."/>
            <person name="Mcdonough S."/>
            <person name="Mcghee T."/>
            <person name="Meldrim J."/>
            <person name="Meneus L."/>
            <person name="Mesirov J."/>
            <person name="Mihalev A."/>
            <person name="Mihova T."/>
            <person name="Mikkelsen T."/>
            <person name="Mlenga V."/>
            <person name="Moru K."/>
            <person name="Mozes J."/>
            <person name="Mulrain L."/>
            <person name="Munson G."/>
            <person name="Naylor J."/>
            <person name="Newes C."/>
            <person name="Nguyen C."/>
            <person name="Nguyen N."/>
            <person name="Nguyen T."/>
            <person name="Nicol R."/>
            <person name="Nielsen C."/>
            <person name="Nizzari M."/>
            <person name="Norbu C."/>
            <person name="Norbu N."/>
            <person name="O'donnell P."/>
            <person name="Okoawo O."/>
            <person name="O'leary S."/>
            <person name="Omotosho B."/>
            <person name="O'neill K."/>
            <person name="Osman S."/>
            <person name="Parker S."/>
            <person name="Perrin D."/>
            <person name="Phunkhang P."/>
            <person name="Piqani B."/>
            <person name="Purcell S."/>
            <person name="Rachupka T."/>
            <person name="Ramasamy U."/>
            <person name="Rameau R."/>
            <person name="Ray V."/>
            <person name="Raymond C."/>
            <person name="Retta R."/>
            <person name="Richardson S."/>
            <person name="Rise C."/>
            <person name="Rodriguez J."/>
            <person name="Rogers J."/>
            <person name="Rogov P."/>
            <person name="Rutman M."/>
            <person name="Schupbach R."/>
            <person name="Seaman C."/>
            <person name="Settipalli S."/>
            <person name="Sharpe T."/>
            <person name="Sheridan J."/>
            <person name="Sherpa N."/>
            <person name="Shi J."/>
            <person name="Smirnov S."/>
            <person name="Smith C."/>
            <person name="Sougnez C."/>
            <person name="Spencer B."/>
            <person name="Stalker J."/>
            <person name="Stange-thomann N."/>
            <person name="Stavropoulos S."/>
            <person name="Stetson K."/>
            <person name="Stone C."/>
            <person name="Stone S."/>
            <person name="Stubbs M."/>
            <person name="Talamas J."/>
            <person name="Tchuinga P."/>
            <person name="Tenzing P."/>
            <person name="Tesfaye S."/>
            <person name="Theodore J."/>
            <person name="Thoulutsang Y."/>
            <person name="Topham K."/>
            <person name="Towey S."/>
            <person name="Tsamla T."/>
            <person name="Tsomo N."/>
            <person name="Vallee D."/>
            <person name="Vassiliev H."/>
            <person name="Venkataraman V."/>
            <person name="Vinson J."/>
            <person name="Vo A."/>
            <person name="Wade C."/>
            <person name="Wang S."/>
            <person name="Wangchuk T."/>
            <person name="Wangdi T."/>
            <person name="Whittaker C."/>
            <person name="Wilkinson J."/>
            <person name="Wu Y."/>
            <person name="Wyman D."/>
            <person name="Yadav S."/>
            <person name="Yang S."/>
            <person name="Yang X."/>
            <person name="Yeager S."/>
            <person name="Yee E."/>
            <person name="Young G."/>
            <person name="Zainoun J."/>
            <person name="Zembeck L."/>
            <person name="Zimmer A."/>
            <person name="Zody M."/>
            <person name="Lander E."/>
        </authorList>
    </citation>
    <scope>NUCLEOTIDE SEQUENCE [LARGE SCALE GENOMIC DNA]</scope>
</reference>
<dbReference type="GO" id="GO:0042393">
    <property type="term" value="F:histone binding"/>
    <property type="evidence" value="ECO:0007669"/>
    <property type="project" value="InterPro"/>
</dbReference>
<dbReference type="GO" id="GO:0003713">
    <property type="term" value="F:transcription coactivator activity"/>
    <property type="evidence" value="ECO:0007669"/>
    <property type="project" value="TreeGrafter"/>
</dbReference>
<dbReference type="GeneTree" id="ENSGT00390000009448"/>
<dbReference type="GO" id="GO:0050681">
    <property type="term" value="F:nuclear androgen receptor binding"/>
    <property type="evidence" value="ECO:0007669"/>
    <property type="project" value="TreeGrafter"/>
</dbReference>
<dbReference type="GO" id="GO:0016605">
    <property type="term" value="C:PML body"/>
    <property type="evidence" value="ECO:0007669"/>
    <property type="project" value="TreeGrafter"/>
</dbReference>
<dbReference type="STRING" id="51511.ENSCSAVP00000002950"/>
<feature type="compositionally biased region" description="Low complexity" evidence="2">
    <location>
        <begin position="182"/>
        <end position="191"/>
    </location>
</feature>
<accession>H2YCA2</accession>
<dbReference type="Proteomes" id="UP000007875">
    <property type="component" value="Unassembled WGS sequence"/>
</dbReference>
<dbReference type="PANTHER" id="PTHR12766">
    <property type="entry name" value="DEATH DOMAIN-ASSOCIATED PROTEIN 6 DAXX"/>
    <property type="match status" value="1"/>
</dbReference>
<organism evidence="4 5">
    <name type="scientific">Ciona savignyi</name>
    <name type="common">Pacific transparent sea squirt</name>
    <dbReference type="NCBI Taxonomy" id="51511"/>
    <lineage>
        <taxon>Eukaryota</taxon>
        <taxon>Metazoa</taxon>
        <taxon>Chordata</taxon>
        <taxon>Tunicata</taxon>
        <taxon>Ascidiacea</taxon>
        <taxon>Phlebobranchia</taxon>
        <taxon>Cionidae</taxon>
        <taxon>Ciona</taxon>
    </lineage>
</organism>
<dbReference type="GO" id="GO:0042981">
    <property type="term" value="P:regulation of apoptotic process"/>
    <property type="evidence" value="ECO:0007669"/>
    <property type="project" value="TreeGrafter"/>
</dbReference>
<evidence type="ECO:0000256" key="1">
    <source>
        <dbReference type="SAM" id="Coils"/>
    </source>
</evidence>
<feature type="domain" description="Daxx N-terminal Rassf1C-interacting" evidence="3">
    <location>
        <begin position="79"/>
        <end position="159"/>
    </location>
</feature>
<dbReference type="GO" id="GO:0006334">
    <property type="term" value="P:nucleosome assembly"/>
    <property type="evidence" value="ECO:0007669"/>
    <property type="project" value="TreeGrafter"/>
</dbReference>
<feature type="coiled-coil region" evidence="1">
    <location>
        <begin position="220"/>
        <end position="257"/>
    </location>
</feature>
<reference evidence="4" key="3">
    <citation type="submission" date="2025-09" db="UniProtKB">
        <authorList>
            <consortium name="Ensembl"/>
        </authorList>
    </citation>
    <scope>IDENTIFICATION</scope>
</reference>
<feature type="region of interest" description="Disordered" evidence="2">
    <location>
        <begin position="8"/>
        <end position="59"/>
    </location>
</feature>
<evidence type="ECO:0000313" key="4">
    <source>
        <dbReference type="Ensembl" id="ENSCSAVP00000002950.1"/>
    </source>
</evidence>
<evidence type="ECO:0000256" key="2">
    <source>
        <dbReference type="SAM" id="MobiDB-lite"/>
    </source>
</evidence>
<dbReference type="PANTHER" id="PTHR12766:SF7">
    <property type="entry name" value="DEATH DOMAIN-ASSOCIATED PROTEIN 6"/>
    <property type="match status" value="1"/>
</dbReference>
<dbReference type="eggNOG" id="ENOG502QRS6">
    <property type="taxonomic scope" value="Eukaryota"/>
</dbReference>
<dbReference type="GO" id="GO:0003714">
    <property type="term" value="F:transcription corepressor activity"/>
    <property type="evidence" value="ECO:0007669"/>
    <property type="project" value="TreeGrafter"/>
</dbReference>
<keyword evidence="1" id="KW-0175">Coiled coil</keyword>
<dbReference type="AlphaFoldDB" id="H2YCA2"/>
<feature type="compositionally biased region" description="Low complexity" evidence="2">
    <location>
        <begin position="198"/>
        <end position="208"/>
    </location>
</feature>
<dbReference type="Gene3D" id="1.20.58.2170">
    <property type="match status" value="1"/>
</dbReference>
<dbReference type="InterPro" id="IPR031333">
    <property type="entry name" value="Daxx_N"/>
</dbReference>
<dbReference type="Pfam" id="PF03344">
    <property type="entry name" value="Daxx"/>
    <property type="match status" value="1"/>
</dbReference>
<dbReference type="InterPro" id="IPR038298">
    <property type="entry name" value="Daxx_N_sf"/>
</dbReference>
<dbReference type="InParanoid" id="H2YCA2"/>
<keyword evidence="5" id="KW-1185">Reference proteome</keyword>
<sequence length="315" mass="36090">MSCVIVISSESEDETPKMAESQIKPKLTENAESTNKVEVTKELENHKNGFKNEENAEKTNDTGIDSDVIIEQGDRSKSIKLLEEFIGLCMLLIKKENRPIEIVQFLRRRYSKATSDYKNSEEFCAVVERYIADLRRGVKREFVYINDLATHLNKHAIKQIKRPTNGVINSSSKKKAKLSEMPTTAETTEPTVDCNMPGTSSGQDGGSSTHDEDARSNVMMEQNDQRIQRYENLMKRISDEIKRYQAHELTLDEMTEENSVYVEESKLKDRFMKIFNKVCALKKVNSATGRAIERKITVASCRFPEINRKVEQYVN</sequence>
<dbReference type="InterPro" id="IPR046426">
    <property type="entry name" value="DAXX_histone-bd_sf"/>
</dbReference>
<dbReference type="Ensembl" id="ENSCSAVT00000002995.1">
    <property type="protein sequence ID" value="ENSCSAVP00000002950.1"/>
    <property type="gene ID" value="ENSCSAVG00000001765.1"/>
</dbReference>
<feature type="compositionally biased region" description="Basic and acidic residues" evidence="2">
    <location>
        <begin position="38"/>
        <end position="59"/>
    </location>
</feature>
<name>H2YCA2_CIOSA</name>
<evidence type="ECO:0000313" key="5">
    <source>
        <dbReference type="Proteomes" id="UP000007875"/>
    </source>
</evidence>
<reference evidence="4" key="2">
    <citation type="submission" date="2025-08" db="UniProtKB">
        <authorList>
            <consortium name="Ensembl"/>
        </authorList>
    </citation>
    <scope>IDENTIFICATION</scope>
</reference>
<proteinExistence type="predicted"/>
<feature type="region of interest" description="Disordered" evidence="2">
    <location>
        <begin position="166"/>
        <end position="216"/>
    </location>
</feature>
<evidence type="ECO:0000259" key="3">
    <source>
        <dbReference type="Pfam" id="PF03344"/>
    </source>
</evidence>
<dbReference type="HOGENOM" id="CLU_884366_0_0_1"/>